<reference evidence="1 2" key="1">
    <citation type="submission" date="2021-11" db="EMBL/GenBank/DDBJ databases">
        <authorList>
            <person name="Oh E.-T."/>
            <person name="Kim S.-B."/>
        </authorList>
    </citation>
    <scope>NUCLEOTIDE SEQUENCE [LARGE SCALE GENOMIC DNA]</scope>
    <source>
        <strain evidence="1 2">MMS20-SJTR3</strain>
    </source>
</reference>
<organism evidence="1 2">
    <name type="scientific">Paraburkholderia sejongensis</name>
    <dbReference type="NCBI Taxonomy" id="2886946"/>
    <lineage>
        <taxon>Bacteria</taxon>
        <taxon>Pseudomonadati</taxon>
        <taxon>Pseudomonadota</taxon>
        <taxon>Betaproteobacteria</taxon>
        <taxon>Burkholderiales</taxon>
        <taxon>Burkholderiaceae</taxon>
        <taxon>Paraburkholderia</taxon>
    </lineage>
</organism>
<evidence type="ECO:0000313" key="1">
    <source>
        <dbReference type="EMBL" id="MCC8397293.1"/>
    </source>
</evidence>
<keyword evidence="2" id="KW-1185">Reference proteome</keyword>
<gene>
    <name evidence="1" type="ORF">LJ656_32480</name>
</gene>
<proteinExistence type="predicted"/>
<name>A0ABS8K5B7_9BURK</name>
<protein>
    <submittedName>
        <fullName evidence="1">Uncharacterized protein</fullName>
    </submittedName>
</protein>
<dbReference type="EMBL" id="JAJITD010000026">
    <property type="protein sequence ID" value="MCC8397293.1"/>
    <property type="molecule type" value="Genomic_DNA"/>
</dbReference>
<accession>A0ABS8K5B7</accession>
<dbReference type="Proteomes" id="UP001431019">
    <property type="component" value="Unassembled WGS sequence"/>
</dbReference>
<evidence type="ECO:0000313" key="2">
    <source>
        <dbReference type="Proteomes" id="UP001431019"/>
    </source>
</evidence>
<comment type="caution">
    <text evidence="1">The sequence shown here is derived from an EMBL/GenBank/DDBJ whole genome shotgun (WGS) entry which is preliminary data.</text>
</comment>
<dbReference type="RefSeq" id="WP_230513551.1">
    <property type="nucleotide sequence ID" value="NZ_JAJITD010000026.1"/>
</dbReference>
<sequence length="58" mass="6971">MTTAETIAYLEREPLEYALWWFIENMNEESEGRTEVFFFLRGRMRAEAPLNPRARSRS</sequence>